<feature type="transmembrane region" description="Helical" evidence="1">
    <location>
        <begin position="84"/>
        <end position="106"/>
    </location>
</feature>
<dbReference type="Proteomes" id="UP001305521">
    <property type="component" value="Chromosome"/>
</dbReference>
<evidence type="ECO:0008006" key="4">
    <source>
        <dbReference type="Google" id="ProtNLM"/>
    </source>
</evidence>
<feature type="transmembrane region" description="Helical" evidence="1">
    <location>
        <begin position="146"/>
        <end position="167"/>
    </location>
</feature>
<feature type="transmembrane region" description="Helical" evidence="1">
    <location>
        <begin position="40"/>
        <end position="64"/>
    </location>
</feature>
<feature type="transmembrane region" description="Helical" evidence="1">
    <location>
        <begin position="6"/>
        <end position="28"/>
    </location>
</feature>
<gene>
    <name evidence="2" type="ORF">R9Z33_06580</name>
</gene>
<feature type="transmembrane region" description="Helical" evidence="1">
    <location>
        <begin position="207"/>
        <end position="227"/>
    </location>
</feature>
<evidence type="ECO:0000313" key="2">
    <source>
        <dbReference type="EMBL" id="WPB86537.1"/>
    </source>
</evidence>
<accession>A0ABZ0PLL6</accession>
<keyword evidence="3" id="KW-1185">Reference proteome</keyword>
<organism evidence="2 3">
    <name type="scientific">Sediminicoccus rosea</name>
    <dbReference type="NCBI Taxonomy" id="1225128"/>
    <lineage>
        <taxon>Bacteria</taxon>
        <taxon>Pseudomonadati</taxon>
        <taxon>Pseudomonadota</taxon>
        <taxon>Alphaproteobacteria</taxon>
        <taxon>Acetobacterales</taxon>
        <taxon>Roseomonadaceae</taxon>
        <taxon>Sediminicoccus</taxon>
    </lineage>
</organism>
<protein>
    <recommendedName>
        <fullName evidence="4">DUF2306 domain-containing protein</fullName>
    </recommendedName>
</protein>
<dbReference type="EMBL" id="CP137852">
    <property type="protein sequence ID" value="WPB86537.1"/>
    <property type="molecule type" value="Genomic_DNA"/>
</dbReference>
<evidence type="ECO:0000313" key="3">
    <source>
        <dbReference type="Proteomes" id="UP001305521"/>
    </source>
</evidence>
<keyword evidence="1" id="KW-0812">Transmembrane</keyword>
<feature type="transmembrane region" description="Helical" evidence="1">
    <location>
        <begin position="118"/>
        <end position="140"/>
    </location>
</feature>
<name>A0ABZ0PLL6_9PROT</name>
<sequence>MELHLFHTLVALHIITGSTGAIAFWVPVIGRKGGVNHKRWGKVFTICMLATGGFAVCMSLLTIFDPMGTHPHLEGMFDAPFVRGIFGWLMLHMGILTINLAWYGWLCVQNRRDHARNLTRFNIALQFLLIAAAVNCAIQGWLIGQFLMIGLTVVGLATAGTNLRFLYKPVRGEKDWLDEHIKALVGAGISVYTAFFAFGSVRILPELALHPGLWSIPLVTGISLILYHQRKVALQFRQRRAAASYAG</sequence>
<feature type="transmembrane region" description="Helical" evidence="1">
    <location>
        <begin position="179"/>
        <end position="201"/>
    </location>
</feature>
<reference evidence="2 3" key="1">
    <citation type="submission" date="2023-11" db="EMBL/GenBank/DDBJ databases">
        <title>Arctic aerobic anoxygenic photoheterotroph Sediminicoccus rosea KRV36 adapts its photosynthesis to long days of polar summer.</title>
        <authorList>
            <person name="Tomasch J."/>
            <person name="Kopejtka K."/>
            <person name="Bily T."/>
            <person name="Gardiner A.T."/>
            <person name="Gardian Z."/>
            <person name="Shivaramu S."/>
            <person name="Koblizek M."/>
            <person name="Engelhardt F."/>
            <person name="Kaftan D."/>
        </authorList>
    </citation>
    <scope>NUCLEOTIDE SEQUENCE [LARGE SCALE GENOMIC DNA]</scope>
    <source>
        <strain evidence="2 3">R-30</strain>
    </source>
</reference>
<keyword evidence="1" id="KW-0472">Membrane</keyword>
<evidence type="ECO:0000256" key="1">
    <source>
        <dbReference type="SAM" id="Phobius"/>
    </source>
</evidence>
<keyword evidence="1" id="KW-1133">Transmembrane helix</keyword>
<dbReference type="RefSeq" id="WP_318650509.1">
    <property type="nucleotide sequence ID" value="NZ_CP137852.1"/>
</dbReference>
<proteinExistence type="predicted"/>